<evidence type="ECO:0000313" key="3">
    <source>
        <dbReference type="Proteomes" id="UP001241537"/>
    </source>
</evidence>
<reference evidence="2" key="1">
    <citation type="submission" date="2023-07" db="EMBL/GenBank/DDBJ databases">
        <title>Genomic Encyclopedia of Type Strains, Phase IV (KMG-IV): sequencing the most valuable type-strain genomes for metagenomic binning, comparative biology and taxonomic classification.</title>
        <authorList>
            <person name="Goeker M."/>
        </authorList>
    </citation>
    <scope>NUCLEOTIDE SEQUENCE</scope>
    <source>
        <strain evidence="2">DSM 19659</strain>
    </source>
</reference>
<dbReference type="CDD" id="cd02028">
    <property type="entry name" value="UMPK_like"/>
    <property type="match status" value="1"/>
</dbReference>
<keyword evidence="2" id="KW-0418">Kinase</keyword>
<dbReference type="InterPro" id="IPR006083">
    <property type="entry name" value="PRK/URK"/>
</dbReference>
<dbReference type="InterPro" id="IPR018163">
    <property type="entry name" value="Thr/Ala-tRNA-synth_IIc_edit"/>
</dbReference>
<sequence length="555" mass="63217">MTGELCTVTVGKEQICCPAGTKFQEIAEQMQKNYSHRILLVKCGPALRELSKTVEESCTVEMITAADKPGHQCYERSAVLLMLKAFYDVVGREHIDGLTIDYSVGRALFCQARGAFTLDQELINKVSTGMQRLVELALPIKKMNVPKAEAIRLFKKNGMRDKERLFRFRRSSRVNIYSLAGFTDYFYGYMVPDSSYIHCFALELFGDGFVLRLPTMENPDELPIFTPSRKVFQEMHKTTEKLEKTGLNTVASLNEAIASGKTRELLLCEEALMEKRIGDIAQQIAERRNLRFVMIAGPSSSGKTTFSKRLSTQLMALGLRPHPIEVDNYFKNREDTPRDANGEYDFESLGAMDVKKFNEDMSRLMQGERVELPRFNFTRGQREYCGDFLQCGPEDILVIEGIHCLNDLLSEAIPAERKFRIYISCLTQMNIDEHNRIPTTDARLLRRMTRDARIRGTSAQETLHRWPSVVRGEHLNIFPFQDGADLIFNSALIYETAVIKPYAEALLYGIPENSPEYPEAKRLLKFLEYFLTIPSDHIPATSIIREFVGGSCYGM</sequence>
<accession>A0AAE3VBL7</accession>
<dbReference type="GO" id="GO:0005524">
    <property type="term" value="F:ATP binding"/>
    <property type="evidence" value="ECO:0007669"/>
    <property type="project" value="InterPro"/>
</dbReference>
<evidence type="ECO:0000259" key="1">
    <source>
        <dbReference type="SMART" id="SM00382"/>
    </source>
</evidence>
<comment type="caution">
    <text evidence="2">The sequence shown here is derived from an EMBL/GenBank/DDBJ whole genome shotgun (WGS) entry which is preliminary data.</text>
</comment>
<dbReference type="SUPFAM" id="SSF55186">
    <property type="entry name" value="ThrRS/AlaRS common domain"/>
    <property type="match status" value="1"/>
</dbReference>
<dbReference type="PANTHER" id="PTHR10285">
    <property type="entry name" value="URIDINE KINASE"/>
    <property type="match status" value="1"/>
</dbReference>
<proteinExistence type="predicted"/>
<organism evidence="2 3">
    <name type="scientific">Moryella indoligenes</name>
    <dbReference type="NCBI Taxonomy" id="371674"/>
    <lineage>
        <taxon>Bacteria</taxon>
        <taxon>Bacillati</taxon>
        <taxon>Bacillota</taxon>
        <taxon>Clostridia</taxon>
        <taxon>Lachnospirales</taxon>
        <taxon>Lachnospiraceae</taxon>
        <taxon>Moryella</taxon>
    </lineage>
</organism>
<dbReference type="Gene3D" id="3.40.50.300">
    <property type="entry name" value="P-loop containing nucleotide triphosphate hydrolases"/>
    <property type="match status" value="1"/>
</dbReference>
<dbReference type="EMBL" id="JAUSTO010000016">
    <property type="protein sequence ID" value="MDQ0153289.1"/>
    <property type="molecule type" value="Genomic_DNA"/>
</dbReference>
<dbReference type="SUPFAM" id="SSF52540">
    <property type="entry name" value="P-loop containing nucleoside triphosphate hydrolases"/>
    <property type="match status" value="1"/>
</dbReference>
<feature type="domain" description="AAA+ ATPase" evidence="1">
    <location>
        <begin position="289"/>
        <end position="449"/>
    </location>
</feature>
<dbReference type="GO" id="GO:0004849">
    <property type="term" value="F:uridine kinase activity"/>
    <property type="evidence" value="ECO:0007669"/>
    <property type="project" value="UniProtKB-EC"/>
</dbReference>
<dbReference type="InterPro" id="IPR027417">
    <property type="entry name" value="P-loop_NTPase"/>
</dbReference>
<keyword evidence="3" id="KW-1185">Reference proteome</keyword>
<name>A0AAE3VBL7_9FIRM</name>
<protein>
    <submittedName>
        <fullName evidence="2">Uridine kinase</fullName>
        <ecNumber evidence="2">2.7.1.48</ecNumber>
    </submittedName>
</protein>
<dbReference type="Pfam" id="PF00485">
    <property type="entry name" value="PRK"/>
    <property type="match status" value="1"/>
</dbReference>
<dbReference type="Proteomes" id="UP001241537">
    <property type="component" value="Unassembled WGS sequence"/>
</dbReference>
<dbReference type="EC" id="2.7.1.48" evidence="2"/>
<keyword evidence="2" id="KW-0808">Transferase</keyword>
<dbReference type="Gene3D" id="3.30.980.10">
    <property type="entry name" value="Threonyl-trna Synthetase, Chain A, domain 2"/>
    <property type="match status" value="1"/>
</dbReference>
<dbReference type="RefSeq" id="WP_307255256.1">
    <property type="nucleotide sequence ID" value="NZ_JAUSTO010000016.1"/>
</dbReference>
<dbReference type="AlphaFoldDB" id="A0AAE3VBL7"/>
<gene>
    <name evidence="2" type="ORF">J2S20_002002</name>
</gene>
<dbReference type="SMART" id="SM00382">
    <property type="entry name" value="AAA"/>
    <property type="match status" value="1"/>
</dbReference>
<dbReference type="InterPro" id="IPR003593">
    <property type="entry name" value="AAA+_ATPase"/>
</dbReference>
<evidence type="ECO:0000313" key="2">
    <source>
        <dbReference type="EMBL" id="MDQ0153289.1"/>
    </source>
</evidence>